<accession>A0A9X2MPR1</accession>
<sequence>MSIQEKKNAVSLISSFLIFGLYSLYVFQNEPFGALDPDSPYRFWGSFILILIPVTIIAKIVISIVFSILHRIATKEDEPNFADELDKLIGLKASRNSYYTFILGFVLAMASLAAGMAPGAMFIILVASGFLAEVTDYVSQLYYYRKGV</sequence>
<dbReference type="AlphaFoldDB" id="A0A9X2MPR1"/>
<evidence type="ECO:0000313" key="3">
    <source>
        <dbReference type="Proteomes" id="UP001141950"/>
    </source>
</evidence>
<feature type="transmembrane region" description="Helical" evidence="1">
    <location>
        <begin position="97"/>
        <end position="116"/>
    </location>
</feature>
<proteinExistence type="predicted"/>
<reference evidence="2" key="1">
    <citation type="submission" date="2022-08" db="EMBL/GenBank/DDBJ databases">
        <title>The genomic sequence of strain Paenibacillus sp. SCIV0701.</title>
        <authorList>
            <person name="Zhao H."/>
        </authorList>
    </citation>
    <scope>NUCLEOTIDE SEQUENCE</scope>
    <source>
        <strain evidence="2">SCIV0701</strain>
    </source>
</reference>
<feature type="transmembrane region" description="Helical" evidence="1">
    <location>
        <begin position="9"/>
        <end position="27"/>
    </location>
</feature>
<gene>
    <name evidence="2" type="ORF">NQZ67_18935</name>
</gene>
<organism evidence="2 3">
    <name type="scientific">Paenibacillus soyae</name>
    <dbReference type="NCBI Taxonomy" id="2969249"/>
    <lineage>
        <taxon>Bacteria</taxon>
        <taxon>Bacillati</taxon>
        <taxon>Bacillota</taxon>
        <taxon>Bacilli</taxon>
        <taxon>Bacillales</taxon>
        <taxon>Paenibacillaceae</taxon>
        <taxon>Paenibacillus</taxon>
    </lineage>
</organism>
<comment type="caution">
    <text evidence="2">The sequence shown here is derived from an EMBL/GenBank/DDBJ whole genome shotgun (WGS) entry which is preliminary data.</text>
</comment>
<keyword evidence="1" id="KW-1133">Transmembrane helix</keyword>
<keyword evidence="3" id="KW-1185">Reference proteome</keyword>
<dbReference type="EMBL" id="JANIPJ010000014">
    <property type="protein sequence ID" value="MCR2805963.1"/>
    <property type="molecule type" value="Genomic_DNA"/>
</dbReference>
<evidence type="ECO:0000313" key="2">
    <source>
        <dbReference type="EMBL" id="MCR2805963.1"/>
    </source>
</evidence>
<protein>
    <submittedName>
        <fullName evidence="2">Uncharacterized protein</fullName>
    </submittedName>
</protein>
<keyword evidence="1" id="KW-0472">Membrane</keyword>
<keyword evidence="1" id="KW-0812">Transmembrane</keyword>
<feature type="transmembrane region" description="Helical" evidence="1">
    <location>
        <begin position="47"/>
        <end position="69"/>
    </location>
</feature>
<name>A0A9X2MPR1_9BACL</name>
<evidence type="ECO:0000256" key="1">
    <source>
        <dbReference type="SAM" id="Phobius"/>
    </source>
</evidence>
<dbReference type="RefSeq" id="WP_257448978.1">
    <property type="nucleotide sequence ID" value="NZ_JANIPJ010000014.1"/>
</dbReference>
<dbReference type="Proteomes" id="UP001141950">
    <property type="component" value="Unassembled WGS sequence"/>
</dbReference>